<accession>A0A1B9NTL2</accession>
<dbReference type="AlphaFoldDB" id="A0A1B9NTL2"/>
<dbReference type="InterPro" id="IPR035089">
    <property type="entry name" value="Phage_sheath_subtilisin"/>
</dbReference>
<dbReference type="Pfam" id="PF04984">
    <property type="entry name" value="Phage_sheath_1"/>
    <property type="match status" value="1"/>
</dbReference>
<organism evidence="4 5">
    <name type="scientific">Aliivibrio logei</name>
    <name type="common">Vibrio logei</name>
    <dbReference type="NCBI Taxonomy" id="688"/>
    <lineage>
        <taxon>Bacteria</taxon>
        <taxon>Pseudomonadati</taxon>
        <taxon>Pseudomonadota</taxon>
        <taxon>Gammaproteobacteria</taxon>
        <taxon>Vibrionales</taxon>
        <taxon>Vibrionaceae</taxon>
        <taxon>Aliivibrio</taxon>
    </lineage>
</organism>
<dbReference type="EMBL" id="MAJU01000031">
    <property type="protein sequence ID" value="OCH16990.1"/>
    <property type="molecule type" value="Genomic_DNA"/>
</dbReference>
<reference evidence="4 5" key="1">
    <citation type="submission" date="2016-06" db="EMBL/GenBank/DDBJ databases">
        <authorList>
            <person name="Kjaerup R.B."/>
            <person name="Dalgaard T.S."/>
            <person name="Juul-Madsen H.R."/>
        </authorList>
    </citation>
    <scope>NUCLEOTIDE SEQUENCE [LARGE SCALE GENOMIC DNA]</scope>
    <source>
        <strain evidence="4 5">1S159</strain>
    </source>
</reference>
<feature type="domain" description="Tail sheath protein subtilisin-like" evidence="2">
    <location>
        <begin position="98"/>
        <end position="259"/>
    </location>
</feature>
<dbReference type="OrthoDB" id="5442644at2"/>
<comment type="similarity">
    <text evidence="1">Belongs to the myoviridae tail sheath protein family.</text>
</comment>
<evidence type="ECO:0000259" key="3">
    <source>
        <dbReference type="Pfam" id="PF17482"/>
    </source>
</evidence>
<dbReference type="Proteomes" id="UP000093523">
    <property type="component" value="Unassembled WGS sequence"/>
</dbReference>
<evidence type="ECO:0000259" key="2">
    <source>
        <dbReference type="Pfam" id="PF04984"/>
    </source>
</evidence>
<dbReference type="RefSeq" id="WP_065612117.1">
    <property type="nucleotide sequence ID" value="NZ_CAWMPN010000031.1"/>
</dbReference>
<feature type="domain" description="Tail sheath protein C-terminal" evidence="3">
    <location>
        <begin position="268"/>
        <end position="381"/>
    </location>
</feature>
<evidence type="ECO:0000313" key="5">
    <source>
        <dbReference type="Proteomes" id="UP000093523"/>
    </source>
</evidence>
<comment type="caution">
    <text evidence="4">The sequence shown here is derived from an EMBL/GenBank/DDBJ whole genome shotgun (WGS) entry which is preliminary data.</text>
</comment>
<evidence type="ECO:0000313" key="4">
    <source>
        <dbReference type="EMBL" id="OCH16990.1"/>
    </source>
</evidence>
<name>A0A1B9NTL2_ALILO</name>
<gene>
    <name evidence="4" type="ORF">A6E04_19225</name>
</gene>
<protein>
    <submittedName>
        <fullName evidence="4">Phage tail protein</fullName>
    </submittedName>
</protein>
<proteinExistence type="inferred from homology"/>
<dbReference type="Pfam" id="PF17482">
    <property type="entry name" value="Phage_sheath_1C"/>
    <property type="match status" value="1"/>
</dbReference>
<dbReference type="InterPro" id="IPR020287">
    <property type="entry name" value="Tail_sheath_C"/>
</dbReference>
<dbReference type="STRING" id="688.A6E04_19225"/>
<evidence type="ECO:0000256" key="1">
    <source>
        <dbReference type="ARBA" id="ARBA00008005"/>
    </source>
</evidence>
<sequence>MSISFNEVPGNARVPGVYIEIDNSLANNAEQQQSVLVIGNALVVEGVTPATPANKAILCMNEEVATTQFGANSEIAKMMAYLDKQNITLPIYAISVADADLMMALAALGDTQYHHILCALNDETSIRDLGEFLEARYDALQMIPALAYLPKKGTHPELVTFGSKSNCPLISFMSINNLGNSANEPLDDAEALAAWAGQIAQSLANDPCRPLQTLTLNGVYSIVASEFDWSERNLLLHEGMSTYTVTATGSVQVERAVTAYTENASGVADDSYLDVMTPATAMYFREKQRSLILSKYGRHKLAKDGTNFAQGQAIATPSMIKGELLTLYKSLEYKGIVQDFDGYKKSLIVDLDNDNKVRLNYQDSPQFVNGLIIVAGKIQFRK</sequence>